<dbReference type="AlphaFoldDB" id="A0A1H2LTE7"/>
<dbReference type="Gene3D" id="1.25.10.10">
    <property type="entry name" value="Leucine-rich Repeat Variant"/>
    <property type="match status" value="3"/>
</dbReference>
<name>A0A1H2LTE7_9ACTN</name>
<dbReference type="STRING" id="419479.SAMN04488563_6598"/>
<dbReference type="GO" id="GO:0016491">
    <property type="term" value="F:oxidoreductase activity"/>
    <property type="evidence" value="ECO:0007669"/>
    <property type="project" value="TreeGrafter"/>
</dbReference>
<dbReference type="InterPro" id="IPR026003">
    <property type="entry name" value="Cohesin_HEAT"/>
</dbReference>
<dbReference type="SUPFAM" id="SSF48371">
    <property type="entry name" value="ARM repeat"/>
    <property type="match status" value="2"/>
</dbReference>
<dbReference type="PANTHER" id="PTHR12697:SF5">
    <property type="entry name" value="DEOXYHYPUSINE HYDROXYLASE"/>
    <property type="match status" value="1"/>
</dbReference>
<dbReference type="InterPro" id="IPR027417">
    <property type="entry name" value="P-loop_NTPase"/>
</dbReference>
<sequence>MDPVTIAVLSELAATIVASGAGKAWARLRRDTDAGRLREVVERTLERGIDATVRPGATIDRKRLARDLAEAFRGDAARILTSSLDSFGDERARAGLDEHLRAAITAGDADLDALRADIDVDRFVQILPDVLVDEVMRAADLQSRLTMQLLSVLVTNTRPDRLPELSGAELRADVERLLRGIVAATEDPQVLPRHLHRHHDVTELTRPVSVRTQVRRASAVRRRADGENTAVDATMYEQPGDHNLAPTLPWPEVVHAEPRIVVLGDPGMGKSWLIRAETRRLANAALETLTEADVPADLALPVMARCDELARADGDRIGEALAQVLGRRHRLAPSLRHWLADQVDSGSAVILLDSWDELRQGDDQNRVRDLLAGMLAPAADGTGGQRCVITSRLAGYVAPPLARPLAEVELRPFDPDDVEATVAGWRLPVEAEGRLRARLAQPASAEMARNPLLLSLLCALAADGEELPSVRWQLFERITDQYLRRDRARPATGGRDDQEVERYQRLSGVLAVHFATRDGGWADTMSVREMEDVLGSRPETAADAGAVVQMLAVESGLLTRVGGEVDAGSPYRFVHRTIGEYLVARELKERGQDDWLAAVDRHLWFDRDWVEVIPMLGGQLHDVRPLLDHLLGLPADALHLGLRTAARIVAERPDAAVPALAGQVDEIIARLLADQVKPGLSEPAVAALGVLAPVVSEAALRPVLDRLDSARVGQSHLAVALAGAARRDSVRRALLAVLDDTGRWTPSDVIEALGGVADHPDVRAALLTALATDDQMSRAEIVRALAGAVDHDDVREALLRCLTDRDRLVRDAAIDGLSRACDQQSVRRAMVTQLDGHPDAPTRTAVARAMAPVAAGRPDLVGALCRAARSDVDPLVRGTSAGALAGAIDDELVRQTLIEVARTDASVWPVDGALAALAGAVDHEDVHALFVEKLADTGAIVRVRVDSVLGDILVSAEAQARLLVLLHSDDPEVRFVAVRALGRVAEPAEYQAAFEERVRDDPDLDVRMAAARALTGTLNLEPRQERVLLIRLLSGGDAREWLPAARLMAEAGSLSVVGDAVAALLGADADAKVRRHAMRLATDDLERADVRAKYVGALDDEDPLVRREALDALTGVAEYEDVLAAMAARIRSSPHDNVRRGAAEALAVAADASTCRTMLGLLRDHPAKDVRSAALVALSGCLDDDEFCGVLLDQLTRTELSWEAERILRDRDGFWSPEQLGGRLAAVCAVLESAPFVTKVAAFEPLVDLTTKAYAHVPAGQRADVHRVLAELTEAVGTAS</sequence>
<dbReference type="SMART" id="SM00567">
    <property type="entry name" value="EZ_HEAT"/>
    <property type="match status" value="8"/>
</dbReference>
<organism evidence="2 3">
    <name type="scientific">Jiangella alkaliphila</name>
    <dbReference type="NCBI Taxonomy" id="419479"/>
    <lineage>
        <taxon>Bacteria</taxon>
        <taxon>Bacillati</taxon>
        <taxon>Actinomycetota</taxon>
        <taxon>Actinomycetes</taxon>
        <taxon>Jiangellales</taxon>
        <taxon>Jiangellaceae</taxon>
        <taxon>Jiangella</taxon>
    </lineage>
</organism>
<accession>A0A1H2LTE7</accession>
<dbReference type="Pfam" id="PF13646">
    <property type="entry name" value="HEAT_2"/>
    <property type="match status" value="2"/>
</dbReference>
<evidence type="ECO:0000259" key="1">
    <source>
        <dbReference type="Pfam" id="PF05729"/>
    </source>
</evidence>
<gene>
    <name evidence="2" type="ORF">SAMN04488563_6598</name>
</gene>
<proteinExistence type="predicted"/>
<dbReference type="InterPro" id="IPR007111">
    <property type="entry name" value="NACHT_NTPase"/>
</dbReference>
<keyword evidence="3" id="KW-1185">Reference proteome</keyword>
<dbReference type="InterPro" id="IPR011989">
    <property type="entry name" value="ARM-like"/>
</dbReference>
<dbReference type="Proteomes" id="UP000182977">
    <property type="component" value="Chromosome I"/>
</dbReference>
<dbReference type="InterPro" id="IPR004155">
    <property type="entry name" value="PBS_lyase_HEAT"/>
</dbReference>
<dbReference type="Pfam" id="PF12765">
    <property type="entry name" value="Cohesin_HEAT"/>
    <property type="match status" value="1"/>
</dbReference>
<dbReference type="Gene3D" id="3.40.50.300">
    <property type="entry name" value="P-loop containing nucleotide triphosphate hydrolases"/>
    <property type="match status" value="1"/>
</dbReference>
<feature type="domain" description="NACHT" evidence="1">
    <location>
        <begin position="260"/>
        <end position="423"/>
    </location>
</feature>
<protein>
    <submittedName>
        <fullName evidence="2">HEAT repeat-containing protein</fullName>
    </submittedName>
</protein>
<dbReference type="InterPro" id="IPR016024">
    <property type="entry name" value="ARM-type_fold"/>
</dbReference>
<dbReference type="PANTHER" id="PTHR12697">
    <property type="entry name" value="PBS LYASE HEAT-LIKE PROTEIN"/>
    <property type="match status" value="1"/>
</dbReference>
<evidence type="ECO:0000313" key="2">
    <source>
        <dbReference type="EMBL" id="SDU83968.1"/>
    </source>
</evidence>
<dbReference type="OrthoDB" id="135105at2"/>
<dbReference type="RefSeq" id="WP_046771072.1">
    <property type="nucleotide sequence ID" value="NZ_LBMC01000039.1"/>
</dbReference>
<dbReference type="SUPFAM" id="SSF52540">
    <property type="entry name" value="P-loop containing nucleoside triphosphate hydrolases"/>
    <property type="match status" value="1"/>
</dbReference>
<dbReference type="EMBL" id="LT629791">
    <property type="protein sequence ID" value="SDU83968.1"/>
    <property type="molecule type" value="Genomic_DNA"/>
</dbReference>
<dbReference type="Pfam" id="PF05729">
    <property type="entry name" value="NACHT"/>
    <property type="match status" value="1"/>
</dbReference>
<reference evidence="3" key="1">
    <citation type="submission" date="2016-10" db="EMBL/GenBank/DDBJ databases">
        <authorList>
            <person name="Varghese N."/>
            <person name="Submissions S."/>
        </authorList>
    </citation>
    <scope>NUCLEOTIDE SEQUENCE [LARGE SCALE GENOMIC DNA]</scope>
    <source>
        <strain evidence="3">DSM 45079</strain>
    </source>
</reference>
<evidence type="ECO:0000313" key="3">
    <source>
        <dbReference type="Proteomes" id="UP000182977"/>
    </source>
</evidence>